<keyword evidence="2" id="KW-0732">Signal</keyword>
<proteinExistence type="predicted"/>
<keyword evidence="1" id="KW-1133">Transmembrane helix</keyword>
<dbReference type="Proteomes" id="UP001247805">
    <property type="component" value="Unassembled WGS sequence"/>
</dbReference>
<name>A0ABU3SU83_9ALTE</name>
<dbReference type="EMBL" id="JAWDIO010000002">
    <property type="protein sequence ID" value="MDU0353558.1"/>
    <property type="molecule type" value="Genomic_DNA"/>
</dbReference>
<dbReference type="RefSeq" id="WP_316025220.1">
    <property type="nucleotide sequence ID" value="NZ_JAWDIO010000002.1"/>
</dbReference>
<dbReference type="SUPFAM" id="SSF49384">
    <property type="entry name" value="Carbohydrate-binding domain"/>
    <property type="match status" value="1"/>
</dbReference>
<evidence type="ECO:0000313" key="4">
    <source>
        <dbReference type="Proteomes" id="UP001247805"/>
    </source>
</evidence>
<protein>
    <submittedName>
        <fullName evidence="3">Cohesin domain-containing protein</fullName>
    </submittedName>
</protein>
<gene>
    <name evidence="3" type="ORF">RS130_06105</name>
</gene>
<evidence type="ECO:0000256" key="2">
    <source>
        <dbReference type="SAM" id="SignalP"/>
    </source>
</evidence>
<keyword evidence="1" id="KW-0812">Transmembrane</keyword>
<evidence type="ECO:0000256" key="1">
    <source>
        <dbReference type="SAM" id="Phobius"/>
    </source>
</evidence>
<reference evidence="3 4" key="1">
    <citation type="submission" date="2023-10" db="EMBL/GenBank/DDBJ databases">
        <title>Glaciecola aquimarina strain GGW-M5 nov., isolated from a coastal seawater.</title>
        <authorList>
            <person name="Bayburt H."/>
            <person name="Kim J.M."/>
            <person name="Choi B.J."/>
            <person name="Jeon C.O."/>
        </authorList>
    </citation>
    <scope>NUCLEOTIDE SEQUENCE [LARGE SCALE GENOMIC DNA]</scope>
    <source>
        <strain evidence="3 4">KCTC 32108</strain>
    </source>
</reference>
<keyword evidence="1" id="KW-0472">Membrane</keyword>
<dbReference type="CDD" id="cd08547">
    <property type="entry name" value="Type_II_cohesin"/>
    <property type="match status" value="1"/>
</dbReference>
<accession>A0ABU3SU83</accession>
<dbReference type="Gene3D" id="2.60.40.680">
    <property type="match status" value="1"/>
</dbReference>
<keyword evidence="4" id="KW-1185">Reference proteome</keyword>
<feature type="chain" id="PRO_5047337173" evidence="2">
    <location>
        <begin position="21"/>
        <end position="173"/>
    </location>
</feature>
<sequence>MRIYKLLASCMLLIGLQANANMISIELDNPSVSVGETVNVSLLANFTDAVDTIDFEFLFDNSLFSFVSGSEASDLPNDGFLNFFSAVPNTVGLGLGFVSFESTVTGSFLFASFQLERTSAGVTEFSLQSNVLSDFLGNDYMLEPVNAMAVSAPSTAGLFALAGLALLGLRRKA</sequence>
<organism evidence="3 4">
    <name type="scientific">Paraglaciecola aquimarina</name>
    <dbReference type="NCBI Taxonomy" id="1235557"/>
    <lineage>
        <taxon>Bacteria</taxon>
        <taxon>Pseudomonadati</taxon>
        <taxon>Pseudomonadota</taxon>
        <taxon>Gammaproteobacteria</taxon>
        <taxon>Alteromonadales</taxon>
        <taxon>Alteromonadaceae</taxon>
        <taxon>Paraglaciecola</taxon>
    </lineage>
</organism>
<dbReference type="InterPro" id="IPR008965">
    <property type="entry name" value="CBM2/CBM3_carb-bd_dom_sf"/>
</dbReference>
<feature type="transmembrane region" description="Helical" evidence="1">
    <location>
        <begin position="147"/>
        <end position="169"/>
    </location>
</feature>
<feature type="signal peptide" evidence="2">
    <location>
        <begin position="1"/>
        <end position="20"/>
    </location>
</feature>
<comment type="caution">
    <text evidence="3">The sequence shown here is derived from an EMBL/GenBank/DDBJ whole genome shotgun (WGS) entry which is preliminary data.</text>
</comment>
<evidence type="ECO:0000313" key="3">
    <source>
        <dbReference type="EMBL" id="MDU0353558.1"/>
    </source>
</evidence>